<keyword evidence="1" id="KW-0175">Coiled coil</keyword>
<evidence type="ECO:0000256" key="1">
    <source>
        <dbReference type="SAM" id="Coils"/>
    </source>
</evidence>
<comment type="caution">
    <text evidence="3">The sequence shown here is derived from an EMBL/GenBank/DDBJ whole genome shotgun (WGS) entry which is preliminary data.</text>
</comment>
<reference evidence="3" key="1">
    <citation type="submission" date="2023-06" db="EMBL/GenBank/DDBJ databases">
        <authorList>
            <consortium name="Lawrence Berkeley National Laboratory"/>
            <person name="Ahrendt S."/>
            <person name="Sahu N."/>
            <person name="Indic B."/>
            <person name="Wong-Bajracharya J."/>
            <person name="Merenyi Z."/>
            <person name="Ke H.-M."/>
            <person name="Monk M."/>
            <person name="Kocsube S."/>
            <person name="Drula E."/>
            <person name="Lipzen A."/>
            <person name="Balint B."/>
            <person name="Henrissat B."/>
            <person name="Andreopoulos B."/>
            <person name="Martin F.M."/>
            <person name="Harder C.B."/>
            <person name="Rigling D."/>
            <person name="Ford K.L."/>
            <person name="Foster G.D."/>
            <person name="Pangilinan J."/>
            <person name="Papanicolaou A."/>
            <person name="Barry K."/>
            <person name="LaButti K."/>
            <person name="Viragh M."/>
            <person name="Koriabine M."/>
            <person name="Yan M."/>
            <person name="Riley R."/>
            <person name="Champramary S."/>
            <person name="Plett K.L."/>
            <person name="Tsai I.J."/>
            <person name="Slot J."/>
            <person name="Sipos G."/>
            <person name="Plett J."/>
            <person name="Nagy L.G."/>
            <person name="Grigoriev I.V."/>
        </authorList>
    </citation>
    <scope>NUCLEOTIDE SEQUENCE</scope>
    <source>
        <strain evidence="3">FPL87.14</strain>
    </source>
</reference>
<sequence length="813" mass="92394">MMSLNKDTDGGLAGLLEKVKEWAAQAPSTESPHLRDKRERIMEKYELTVLAVCPTMDVNDLWLDTTIRQYTAIFLHLVVQCTRGRKTEHITATTLLHTGRMFAYCVAKYCRNKDGEATGMKELCQGGLFRYIENFDAYLIDKYKLERFISTEKPRFGKLEVLLLIREALKNTETYGPCRIVAIQRIIICLISFFTGVRPSTLGPSHKDYKIQGKFMRLQDVRIFTTGKPLQFRVILRTNAYKGHNSTVGQERRIVFNPVQNWYNLAFDVSLYIVMHLFARKALKGVKDFDTLRRFKGSEIPIEDTKKLLPFLLAMDPGGRNLKEDEPIMSKAVSSTFSTLCRNSYLPPSGTYATRRGCADFYNTTMGQAAAELVLGHFRPGCLNSYVRGVEGIDMVGHALEELPEGLSPNVKHALELHSIHSVAVTAMVALFHSEQHSPLQTEDKPVKTGAEDEPVVKSKTGNEITNHVKLTEDQMLEIEVLPEMCELAESAAKALEEFKALYENTRSKAGVKYDTIGQLHNFIKASTLRSDVDEETVEKLRREAKDTAEALRKKRQLLRKNAVAAIRRGQEETRQATEPGTFDERAKARQMLQSQNILAPGPSANPPDIRSRILGLRDEQLKEIRSLPEQERIARLESQEEEEDEGNEEVDKDPRLKNILAVIRSKSTAAARRHSEDDDDNDDNDNEQTVSCTVDNVAFEECDPSTPCQSSGTSKPPLRLVVRDLSYQEHEETVPDNIIPCDDEQVRVALWHMLMAPVTVSQEIDSMVAVERKKDKRQAKEKTYICEQCLAFKHDPTRSKRLWTRAHLQRHW</sequence>
<dbReference type="EMBL" id="JAUEPT010000015">
    <property type="protein sequence ID" value="KAK0445731.1"/>
    <property type="molecule type" value="Genomic_DNA"/>
</dbReference>
<accession>A0AA39JMY1</accession>
<organism evidence="3 4">
    <name type="scientific">Armillaria borealis</name>
    <dbReference type="NCBI Taxonomy" id="47425"/>
    <lineage>
        <taxon>Eukaryota</taxon>
        <taxon>Fungi</taxon>
        <taxon>Dikarya</taxon>
        <taxon>Basidiomycota</taxon>
        <taxon>Agaricomycotina</taxon>
        <taxon>Agaricomycetes</taxon>
        <taxon>Agaricomycetidae</taxon>
        <taxon>Agaricales</taxon>
        <taxon>Marasmiineae</taxon>
        <taxon>Physalacriaceae</taxon>
        <taxon>Armillaria</taxon>
    </lineage>
</organism>
<feature type="coiled-coil region" evidence="1">
    <location>
        <begin position="535"/>
        <end position="569"/>
    </location>
</feature>
<name>A0AA39JMY1_9AGAR</name>
<protein>
    <submittedName>
        <fullName evidence="3">Uncharacterized protein</fullName>
    </submittedName>
</protein>
<proteinExistence type="predicted"/>
<feature type="region of interest" description="Disordered" evidence="2">
    <location>
        <begin position="633"/>
        <end position="689"/>
    </location>
</feature>
<gene>
    <name evidence="3" type="ORF">EV421DRAFT_288861</name>
</gene>
<feature type="compositionally biased region" description="Acidic residues" evidence="2">
    <location>
        <begin position="640"/>
        <end position="652"/>
    </location>
</feature>
<feature type="compositionally biased region" description="Acidic residues" evidence="2">
    <location>
        <begin position="678"/>
        <end position="687"/>
    </location>
</feature>
<evidence type="ECO:0000313" key="4">
    <source>
        <dbReference type="Proteomes" id="UP001175226"/>
    </source>
</evidence>
<evidence type="ECO:0000313" key="3">
    <source>
        <dbReference type="EMBL" id="KAK0445731.1"/>
    </source>
</evidence>
<dbReference type="Proteomes" id="UP001175226">
    <property type="component" value="Unassembled WGS sequence"/>
</dbReference>
<evidence type="ECO:0000256" key="2">
    <source>
        <dbReference type="SAM" id="MobiDB-lite"/>
    </source>
</evidence>
<keyword evidence="4" id="KW-1185">Reference proteome</keyword>
<dbReference type="AlphaFoldDB" id="A0AA39JMY1"/>